<dbReference type="PANTHER" id="PTHR15204">
    <property type="entry name" value="LARGE PROLINE-RICH PROTEIN BAG6"/>
    <property type="match status" value="1"/>
</dbReference>
<reference evidence="3" key="1">
    <citation type="journal article" date="2011" name="PLoS Biol.">
        <title>Gene gain and loss during evolution of obligate parasitism in the white rust pathogen of Arabidopsis thaliana.</title>
        <authorList>
            <person name="Kemen E."/>
            <person name="Gardiner A."/>
            <person name="Schultz-Larsen T."/>
            <person name="Kemen A.C."/>
            <person name="Balmuth A.L."/>
            <person name="Robert-Seilaniantz A."/>
            <person name="Bailey K."/>
            <person name="Holub E."/>
            <person name="Studholme D.J."/>
            <person name="Maclean D."/>
            <person name="Jones J.D."/>
        </authorList>
    </citation>
    <scope>NUCLEOTIDE SEQUENCE</scope>
</reference>
<dbReference type="Gene3D" id="3.10.20.90">
    <property type="entry name" value="Phosphatidylinositol 3-kinase Catalytic Subunit, Chain A, domain 1"/>
    <property type="match status" value="1"/>
</dbReference>
<evidence type="ECO:0000259" key="2">
    <source>
        <dbReference type="PROSITE" id="PS50053"/>
    </source>
</evidence>
<dbReference type="GO" id="GO:0031593">
    <property type="term" value="F:polyubiquitin modification-dependent protein binding"/>
    <property type="evidence" value="ECO:0007669"/>
    <property type="project" value="TreeGrafter"/>
</dbReference>
<evidence type="ECO:0000313" key="4">
    <source>
        <dbReference type="EMBL" id="CCA26862.1"/>
    </source>
</evidence>
<feature type="region of interest" description="Disordered" evidence="1">
    <location>
        <begin position="744"/>
        <end position="768"/>
    </location>
</feature>
<dbReference type="InterPro" id="IPR000626">
    <property type="entry name" value="Ubiquitin-like_dom"/>
</dbReference>
<gene>
    <name evidence="3" type="primary">AlNc14C418G11503</name>
    <name evidence="4" type="synonym">AlNc14C423G11544</name>
    <name evidence="3" type="ORF">ALNC14_129580</name>
    <name evidence="4" type="ORF">ALNC14_130060</name>
</gene>
<dbReference type="SMART" id="SM00213">
    <property type="entry name" value="UBQ"/>
    <property type="match status" value="1"/>
</dbReference>
<accession>F0WZ96</accession>
<protein>
    <submittedName>
        <fullName evidence="4">Secreted RxLR effector peptide protein putative</fullName>
    </submittedName>
    <submittedName>
        <fullName evidence="3">Ubiquitin family protein putative</fullName>
    </submittedName>
</protein>
<feature type="compositionally biased region" description="Basic and acidic residues" evidence="1">
    <location>
        <begin position="162"/>
        <end position="178"/>
    </location>
</feature>
<feature type="compositionally biased region" description="Basic residues" evidence="1">
    <location>
        <begin position="407"/>
        <end position="432"/>
    </location>
</feature>
<organism evidence="3">
    <name type="scientific">Albugo laibachii Nc14</name>
    <dbReference type="NCBI Taxonomy" id="890382"/>
    <lineage>
        <taxon>Eukaryota</taxon>
        <taxon>Sar</taxon>
        <taxon>Stramenopiles</taxon>
        <taxon>Oomycota</taxon>
        <taxon>Peronosporomycetes</taxon>
        <taxon>Albuginales</taxon>
        <taxon>Albuginaceae</taxon>
        <taxon>Albugo</taxon>
    </lineage>
</organism>
<feature type="compositionally biased region" description="Polar residues" evidence="1">
    <location>
        <begin position="146"/>
        <end position="161"/>
    </location>
</feature>
<dbReference type="SUPFAM" id="SSF54236">
    <property type="entry name" value="Ubiquitin-like"/>
    <property type="match status" value="1"/>
</dbReference>
<dbReference type="AlphaFoldDB" id="F0WZ96"/>
<dbReference type="FunFam" id="3.10.20.90:FF:000154">
    <property type="entry name" value="Large proline-rich protein BAG6"/>
    <property type="match status" value="1"/>
</dbReference>
<dbReference type="GO" id="GO:0036503">
    <property type="term" value="P:ERAD pathway"/>
    <property type="evidence" value="ECO:0007669"/>
    <property type="project" value="TreeGrafter"/>
</dbReference>
<dbReference type="GO" id="GO:0071818">
    <property type="term" value="C:BAT3 complex"/>
    <property type="evidence" value="ECO:0007669"/>
    <property type="project" value="TreeGrafter"/>
</dbReference>
<dbReference type="GO" id="GO:0051787">
    <property type="term" value="F:misfolded protein binding"/>
    <property type="evidence" value="ECO:0007669"/>
    <property type="project" value="TreeGrafter"/>
</dbReference>
<dbReference type="PROSITE" id="PS50053">
    <property type="entry name" value="UBIQUITIN_2"/>
    <property type="match status" value="1"/>
</dbReference>
<dbReference type="InterPro" id="IPR029071">
    <property type="entry name" value="Ubiquitin-like_domsf"/>
</dbReference>
<feature type="region of interest" description="Disordered" evidence="1">
    <location>
        <begin position="43"/>
        <end position="62"/>
    </location>
</feature>
<feature type="region of interest" description="Disordered" evidence="1">
    <location>
        <begin position="224"/>
        <end position="244"/>
    </location>
</feature>
<dbReference type="EMBL" id="FR824466">
    <property type="protein sequence ID" value="CCA26862.1"/>
    <property type="molecule type" value="Genomic_DNA"/>
</dbReference>
<feature type="compositionally biased region" description="Low complexity" evidence="1">
    <location>
        <begin position="229"/>
        <end position="244"/>
    </location>
</feature>
<feature type="compositionally biased region" description="Low complexity" evidence="1">
    <location>
        <begin position="387"/>
        <end position="396"/>
    </location>
</feature>
<dbReference type="HOGENOM" id="CLU_350055_0_0_1"/>
<feature type="region of interest" description="Disordered" evidence="1">
    <location>
        <begin position="146"/>
        <end position="178"/>
    </location>
</feature>
<dbReference type="Pfam" id="PF00240">
    <property type="entry name" value="ubiquitin"/>
    <property type="match status" value="1"/>
</dbReference>
<reference evidence="3" key="2">
    <citation type="submission" date="2011-02" db="EMBL/GenBank/DDBJ databases">
        <authorList>
            <person name="MacLean D."/>
        </authorList>
    </citation>
    <scope>NUCLEOTIDE SEQUENCE</scope>
</reference>
<feature type="domain" description="Ubiquitin-like" evidence="2">
    <location>
        <begin position="68"/>
        <end position="143"/>
    </location>
</feature>
<name>F0WZ96_9STRA</name>
<evidence type="ECO:0000256" key="1">
    <source>
        <dbReference type="SAM" id="MobiDB-lite"/>
    </source>
</evidence>
<evidence type="ECO:0000313" key="3">
    <source>
        <dbReference type="EMBL" id="CCA26814.1"/>
    </source>
</evidence>
<sequence>MDMMATETTRNTAAQESADIIIVSSSAPSNLLRSLHAAPITETDSIETTASPHLSSSDTNDNVPNYMISLKVRTLDHQTHQIQCLNDAFVAQIKEEIATQTGVGSSRQRLIFRGKVLKNDKKISCYALEDGHVLHLVVRAEGTSNIVSEQDTQREATQADTSELHREESPPSTADHEHLNQGQNRILMGTIAVPTGSNVDVPFLRSMLASMIIPFQDVSARASGNTARSSETNASQSASANSASGTITMAIASDPHSEEAGDSSISRLQSRTDHQLNMVSSNLENAAYGFGSMEHRDLSCSSPSYPNITFLQTRFERLRNLFNTFEDRLNMLPVAIDTLRSRTDDPRIVISTMRAIRTLESFGDGTRSLCRMAQLLFLNAPSRGTYSSSESPTRSSATFDSAAVRGTSRRLHTRRSNHARGRANRSSSRRSRYLAVDAATSAQISAGLRSIIEGHSTYSATSPGFTPLTSATALSTFAANHRIHSSGPIAWVGDLISSDAVESNAATPASRANVHPILRLPASESNAENNSTQSVNTPVNATRNWNFADFLKRLFGGISVSTLYGLLNGNPSSVHEMIVRIGEGIQSGLDIPPLLRGSNRAWCESLLEQSRQQLRQASIPEAISARFRLNQDSGDFVDELIRPFGPFSPEMIDFIVRSLSVTRVSVFGQTCIDFIHTMSGRWIAHLRQFVVDGNLREIREVFVELLVHFGLERKIVEFVISSLFRWLHPENPTCEQSLAVVREPSRRRPRSVDDDANDVLPDQKRPRT</sequence>
<dbReference type="EMBL" id="FR824461">
    <property type="protein sequence ID" value="CCA26814.1"/>
    <property type="molecule type" value="Genomic_DNA"/>
</dbReference>
<feature type="region of interest" description="Disordered" evidence="1">
    <location>
        <begin position="383"/>
        <end position="432"/>
    </location>
</feature>
<dbReference type="PANTHER" id="PTHR15204:SF0">
    <property type="entry name" value="LARGE PROLINE-RICH PROTEIN BAG6"/>
    <property type="match status" value="1"/>
</dbReference>
<feature type="compositionally biased region" description="Basic and acidic residues" evidence="1">
    <location>
        <begin position="744"/>
        <end position="753"/>
    </location>
</feature>
<proteinExistence type="predicted"/>